<keyword evidence="12" id="KW-1185">Reference proteome</keyword>
<accession>A0ABY8H5Z3</accession>
<keyword evidence="7 9" id="KW-0862">Zinc</keyword>
<evidence type="ECO:0000256" key="9">
    <source>
        <dbReference type="RuleBase" id="RU004386"/>
    </source>
</evidence>
<gene>
    <name evidence="11" type="ORF">P8192_14310</name>
</gene>
<sequence>MSVTSPTEHSTDSYLDDLSDFITASPSSYHAAEETARRLEAAGYRRLNESEPFPSEAGGYVVVRDGAVVAWSLPGGELGTQQLPAFRILGAHTDSPTFKLKPNPSTSTDGWNQAGVEVYGGPLANSWLDRDLCFAGRLISDDGETHLVHTDPMARIPQLAIHLDREVNNGLTLDRQRHLHPIFSAGEQASDVMTVLARHVGLTAEEVTGADIVLIDSQRPARFGARDEFFASGRLDNLASVHAGVTALSGFNAQLPDYGDDAPVIPMLAAFDHEEVGSASRTGAGGPLLEEILGRILEALGITTVSERSRVLGDSWLLSADCGHLVHPNYSERHDLANHPRANAGVLLKINANQRYATDGVGAAAFSRWCAAAEVPFQEFVSNNTVPCGSTIGPISATRLGIRTVDVGIGLLSMHSAREMCGAEDPRSLGLVTTAFFSGP</sequence>
<dbReference type="Gene3D" id="3.40.630.10">
    <property type="entry name" value="Zn peptidases"/>
    <property type="match status" value="1"/>
</dbReference>
<dbReference type="EMBL" id="CP121252">
    <property type="protein sequence ID" value="WFP16530.1"/>
    <property type="molecule type" value="Genomic_DNA"/>
</dbReference>
<evidence type="ECO:0000256" key="2">
    <source>
        <dbReference type="ARBA" id="ARBA00008290"/>
    </source>
</evidence>
<dbReference type="InterPro" id="IPR001948">
    <property type="entry name" value="Peptidase_M18"/>
</dbReference>
<dbReference type="NCBIfam" id="NF002759">
    <property type="entry name" value="PRK02813.1"/>
    <property type="match status" value="1"/>
</dbReference>
<dbReference type="GO" id="GO:0004177">
    <property type="term" value="F:aminopeptidase activity"/>
    <property type="evidence" value="ECO:0007669"/>
    <property type="project" value="UniProtKB-KW"/>
</dbReference>
<keyword evidence="8 9" id="KW-0482">Metalloprotease</keyword>
<dbReference type="InterPro" id="IPR023358">
    <property type="entry name" value="Peptidase_M18_dom2"/>
</dbReference>
<evidence type="ECO:0000313" key="11">
    <source>
        <dbReference type="EMBL" id="WFP16530.1"/>
    </source>
</evidence>
<dbReference type="SUPFAM" id="SSF53187">
    <property type="entry name" value="Zn-dependent exopeptidases"/>
    <property type="match status" value="1"/>
</dbReference>
<dbReference type="SUPFAM" id="SSF101821">
    <property type="entry name" value="Aminopeptidase/glucanase lid domain"/>
    <property type="match status" value="1"/>
</dbReference>
<dbReference type="RefSeq" id="WP_278157663.1">
    <property type="nucleotide sequence ID" value="NZ_CP121252.1"/>
</dbReference>
<evidence type="ECO:0000256" key="3">
    <source>
        <dbReference type="ARBA" id="ARBA00022438"/>
    </source>
</evidence>
<keyword evidence="4 9" id="KW-0645">Protease</keyword>
<dbReference type="Gene3D" id="2.30.250.10">
    <property type="entry name" value="Aminopeptidase i, Domain 2"/>
    <property type="match status" value="1"/>
</dbReference>
<comment type="cofactor">
    <cofactor evidence="1 10">
        <name>Zn(2+)</name>
        <dbReference type="ChEBI" id="CHEBI:29105"/>
    </cofactor>
</comment>
<evidence type="ECO:0000256" key="1">
    <source>
        <dbReference type="ARBA" id="ARBA00001947"/>
    </source>
</evidence>
<evidence type="ECO:0000256" key="4">
    <source>
        <dbReference type="ARBA" id="ARBA00022670"/>
    </source>
</evidence>
<evidence type="ECO:0000256" key="6">
    <source>
        <dbReference type="ARBA" id="ARBA00022801"/>
    </source>
</evidence>
<dbReference type="EC" id="3.4.11.-" evidence="10"/>
<dbReference type="PANTHER" id="PTHR28570">
    <property type="entry name" value="ASPARTYL AMINOPEPTIDASE"/>
    <property type="match status" value="1"/>
</dbReference>
<comment type="similarity">
    <text evidence="2 9">Belongs to the peptidase M18 family.</text>
</comment>
<dbReference type="CDD" id="cd05658">
    <property type="entry name" value="M18_DAP"/>
    <property type="match status" value="1"/>
</dbReference>
<keyword evidence="3 9" id="KW-0031">Aminopeptidase</keyword>
<dbReference type="PANTHER" id="PTHR28570:SF3">
    <property type="entry name" value="ASPARTYL AMINOPEPTIDASE"/>
    <property type="match status" value="1"/>
</dbReference>
<evidence type="ECO:0000313" key="12">
    <source>
        <dbReference type="Proteomes" id="UP001219037"/>
    </source>
</evidence>
<reference evidence="11 12" key="1">
    <citation type="submission" date="2023-04" db="EMBL/GenBank/DDBJ databases">
        <title>Funneling lignin-derived compounds into biodiesel using alkali-halophilic Citricoccus sp. P2.</title>
        <authorList>
            <person name="Luo C.-B."/>
        </authorList>
    </citation>
    <scope>NUCLEOTIDE SEQUENCE [LARGE SCALE GENOMIC DNA]</scope>
    <source>
        <strain evidence="11 12">P2</strain>
    </source>
</reference>
<evidence type="ECO:0000256" key="5">
    <source>
        <dbReference type="ARBA" id="ARBA00022723"/>
    </source>
</evidence>
<keyword evidence="5 9" id="KW-0479">Metal-binding</keyword>
<proteinExistence type="inferred from homology"/>
<dbReference type="Proteomes" id="UP001219037">
    <property type="component" value="Chromosome"/>
</dbReference>
<keyword evidence="6 9" id="KW-0378">Hydrolase</keyword>
<name>A0ABY8H5Z3_9MICC</name>
<organism evidence="11 12">
    <name type="scientific">Citricoccus muralis</name>
    <dbReference type="NCBI Taxonomy" id="169134"/>
    <lineage>
        <taxon>Bacteria</taxon>
        <taxon>Bacillati</taxon>
        <taxon>Actinomycetota</taxon>
        <taxon>Actinomycetes</taxon>
        <taxon>Micrococcales</taxon>
        <taxon>Micrococcaceae</taxon>
        <taxon>Citricoccus</taxon>
    </lineage>
</organism>
<dbReference type="Pfam" id="PF02127">
    <property type="entry name" value="Peptidase_M18"/>
    <property type="match status" value="1"/>
</dbReference>
<evidence type="ECO:0000256" key="10">
    <source>
        <dbReference type="RuleBase" id="RU004387"/>
    </source>
</evidence>
<evidence type="ECO:0000256" key="8">
    <source>
        <dbReference type="ARBA" id="ARBA00023049"/>
    </source>
</evidence>
<evidence type="ECO:0000256" key="7">
    <source>
        <dbReference type="ARBA" id="ARBA00022833"/>
    </source>
</evidence>
<dbReference type="PRINTS" id="PR00932">
    <property type="entry name" value="AMINO1PTASE"/>
</dbReference>
<protein>
    <recommendedName>
        <fullName evidence="10">M18 family aminopeptidase</fullName>
        <ecNumber evidence="10">3.4.11.-</ecNumber>
    </recommendedName>
</protein>